<dbReference type="Gene3D" id="3.40.50.300">
    <property type="entry name" value="P-loop containing nucleotide triphosphate hydrolases"/>
    <property type="match status" value="1"/>
</dbReference>
<keyword evidence="3" id="KW-1185">Reference proteome</keyword>
<feature type="region of interest" description="Disordered" evidence="1">
    <location>
        <begin position="1"/>
        <end position="20"/>
    </location>
</feature>
<evidence type="ECO:0008006" key="4">
    <source>
        <dbReference type="Google" id="ProtNLM"/>
    </source>
</evidence>
<reference evidence="2 3" key="1">
    <citation type="submission" date="2019-05" db="EMBL/GenBank/DDBJ databases">
        <title>Nesterenkonia sp. GY239, isolated from the Southern Atlantic Ocean.</title>
        <authorList>
            <person name="Zhang G."/>
        </authorList>
    </citation>
    <scope>NUCLEOTIDE SEQUENCE [LARGE SCALE GENOMIC DNA]</scope>
    <source>
        <strain evidence="2 3">GY239</strain>
    </source>
</reference>
<evidence type="ECO:0000313" key="3">
    <source>
        <dbReference type="Proteomes" id="UP000306544"/>
    </source>
</evidence>
<name>A0A5R9A339_9MICC</name>
<evidence type="ECO:0000256" key="1">
    <source>
        <dbReference type="SAM" id="MobiDB-lite"/>
    </source>
</evidence>
<comment type="caution">
    <text evidence="2">The sequence shown here is derived from an EMBL/GenBank/DDBJ whole genome shotgun (WGS) entry which is preliminary data.</text>
</comment>
<dbReference type="Proteomes" id="UP000306544">
    <property type="component" value="Unassembled WGS sequence"/>
</dbReference>
<protein>
    <recommendedName>
        <fullName evidence="4">CobQ/CobB/MinD/ParA nucleotide binding domain-containing protein</fullName>
    </recommendedName>
</protein>
<dbReference type="OrthoDB" id="4962220at2"/>
<gene>
    <name evidence="2" type="ORF">FEF27_10880</name>
</gene>
<dbReference type="AlphaFoldDB" id="A0A5R9A339"/>
<dbReference type="InterPro" id="IPR027417">
    <property type="entry name" value="P-loop_NTPase"/>
</dbReference>
<dbReference type="SUPFAM" id="SSF52540">
    <property type="entry name" value="P-loop containing nucleoside triphosphate hydrolases"/>
    <property type="match status" value="1"/>
</dbReference>
<proteinExistence type="predicted"/>
<dbReference type="RefSeq" id="WP_138170886.1">
    <property type="nucleotide sequence ID" value="NZ_VAWA01000016.1"/>
</dbReference>
<organism evidence="2 3">
    <name type="scientific">Nesterenkonia sphaerica</name>
    <dbReference type="NCBI Taxonomy" id="1804988"/>
    <lineage>
        <taxon>Bacteria</taxon>
        <taxon>Bacillati</taxon>
        <taxon>Actinomycetota</taxon>
        <taxon>Actinomycetes</taxon>
        <taxon>Micrococcales</taxon>
        <taxon>Micrococcaceae</taxon>
        <taxon>Nesterenkonia</taxon>
    </lineage>
</organism>
<accession>A0A5R9A339</accession>
<sequence length="394" mass="40925">MTRTKGAASRSRRSSGQAAGASHAEPVLVLVAQDQRLRDEVALIAAVVGARLAVFRHWDQVDRPTAGAAVAVLCAPTCLPVMAAQVEPCLVVGHDAEAVWQAAAQRPGLLPVPLPTGEKWLTEHLAGEVLHRSQGWVLVVAGATGGIGVTTFAYLCAAELAARGMRPLLLDAVGGPGSGPADLVRGARSSGELSGGDLDWQQLEAVEGELSVTQLREAVPVWEGIGFLTAGAAAPSHATVRAAAVASRRGYDAVVIDSGQRTAALESLGELAQDLLVVVRASRRGVDAARELISTVPQRRLGLAVNGPAAPGWSAADVSAALNTRVVADLPRQKWLARDDELTQAYELLHSRRGAELLGGLLHAVGAPDAWGADCRCAGATHHLGRSGDSRTDR</sequence>
<dbReference type="EMBL" id="VAWA01000016">
    <property type="protein sequence ID" value="TLP73109.1"/>
    <property type="molecule type" value="Genomic_DNA"/>
</dbReference>
<evidence type="ECO:0000313" key="2">
    <source>
        <dbReference type="EMBL" id="TLP73109.1"/>
    </source>
</evidence>